<keyword evidence="5" id="KW-1185">Reference proteome</keyword>
<gene>
    <name evidence="4" type="ORF">ISU02_05500</name>
</gene>
<dbReference type="SUPFAM" id="SSF58104">
    <property type="entry name" value="Methyl-accepting chemotaxis protein (MCP) signaling domain"/>
    <property type="match status" value="1"/>
</dbReference>
<protein>
    <recommendedName>
        <fullName evidence="3">Methyl-accepting transducer domain-containing protein</fullName>
    </recommendedName>
</protein>
<dbReference type="PANTHER" id="PTHR32089:SF112">
    <property type="entry name" value="LYSOZYME-LIKE PROTEIN-RELATED"/>
    <property type="match status" value="1"/>
</dbReference>
<dbReference type="PANTHER" id="PTHR32089">
    <property type="entry name" value="METHYL-ACCEPTING CHEMOTAXIS PROTEIN MCPB"/>
    <property type="match status" value="1"/>
</dbReference>
<dbReference type="Gene3D" id="1.10.287.950">
    <property type="entry name" value="Methyl-accepting chemotaxis protein"/>
    <property type="match status" value="1"/>
</dbReference>
<evidence type="ECO:0000259" key="3">
    <source>
        <dbReference type="PROSITE" id="PS50111"/>
    </source>
</evidence>
<reference evidence="4 5" key="1">
    <citation type="submission" date="2020-11" db="EMBL/GenBank/DDBJ databases">
        <title>Fusibacter basophilias sp. nov.</title>
        <authorList>
            <person name="Qiu D."/>
        </authorList>
    </citation>
    <scope>NUCLEOTIDE SEQUENCE [LARGE SCALE GENOMIC DNA]</scope>
    <source>
        <strain evidence="4 5">Q10-2</strain>
    </source>
</reference>
<name>A0ABR9ZQ29_9FIRM</name>
<dbReference type="RefSeq" id="WP_194700804.1">
    <property type="nucleotide sequence ID" value="NZ_JADKNH010000003.1"/>
</dbReference>
<dbReference type="SMART" id="SM00283">
    <property type="entry name" value="MA"/>
    <property type="match status" value="1"/>
</dbReference>
<accession>A0ABR9ZQ29</accession>
<dbReference type="PROSITE" id="PS50111">
    <property type="entry name" value="CHEMOTAXIS_TRANSDUC_2"/>
    <property type="match status" value="1"/>
</dbReference>
<dbReference type="Pfam" id="PF00015">
    <property type="entry name" value="MCPsignal"/>
    <property type="match status" value="1"/>
</dbReference>
<sequence>MSIRLVLIGATKTSAIELEDVVKHTFGNLVETTCTTVNAYQDCVGDLYLVFINREEAFIKIFGREKVIALEMLPPVEFFVSVAQIPKGATVGIVSISSSGVQILQNALMEANLSHIHYVPITYGDSSELEIQKKLSSVNYIIGNNAYLSKTADFYKKYSIYFNSELNIIVSPPRVATSKSVSLMAKKVMEVIDQQNRQGELIERAKKLKDSISNVVAAMQQLNASQEELAATMKAVETITEKASDGVGKTGEILKTIQSIARQTNMLGLNASIEAARAGQSGKGFSVVAEEVRKLAELSNSAAISIKELLTELGTSMTRVIENTNMTTQISQEQALATNSIAIMIGEINNLSEEMMLSS</sequence>
<comment type="caution">
    <text evidence="4">The sequence shown here is derived from an EMBL/GenBank/DDBJ whole genome shotgun (WGS) entry which is preliminary data.</text>
</comment>
<feature type="domain" description="Methyl-accepting transducer" evidence="3">
    <location>
        <begin position="177"/>
        <end position="359"/>
    </location>
</feature>
<evidence type="ECO:0000313" key="4">
    <source>
        <dbReference type="EMBL" id="MBF4692561.1"/>
    </source>
</evidence>
<proteinExistence type="predicted"/>
<organism evidence="4 5">
    <name type="scientific">Fusibacter ferrireducens</name>
    <dbReference type="NCBI Taxonomy" id="2785058"/>
    <lineage>
        <taxon>Bacteria</taxon>
        <taxon>Bacillati</taxon>
        <taxon>Bacillota</taxon>
        <taxon>Clostridia</taxon>
        <taxon>Eubacteriales</taxon>
        <taxon>Eubacteriales Family XII. Incertae Sedis</taxon>
        <taxon>Fusibacter</taxon>
    </lineage>
</organism>
<evidence type="ECO:0000256" key="2">
    <source>
        <dbReference type="PROSITE-ProRule" id="PRU00284"/>
    </source>
</evidence>
<evidence type="ECO:0000256" key="1">
    <source>
        <dbReference type="ARBA" id="ARBA00023224"/>
    </source>
</evidence>
<dbReference type="InterPro" id="IPR004089">
    <property type="entry name" value="MCPsignal_dom"/>
</dbReference>
<dbReference type="Proteomes" id="UP000614200">
    <property type="component" value="Unassembled WGS sequence"/>
</dbReference>
<dbReference type="EMBL" id="JADKNH010000003">
    <property type="protein sequence ID" value="MBF4692561.1"/>
    <property type="molecule type" value="Genomic_DNA"/>
</dbReference>
<keyword evidence="1 2" id="KW-0807">Transducer</keyword>
<evidence type="ECO:0000313" key="5">
    <source>
        <dbReference type="Proteomes" id="UP000614200"/>
    </source>
</evidence>